<evidence type="ECO:0000256" key="1">
    <source>
        <dbReference type="ARBA" id="ARBA00022527"/>
    </source>
</evidence>
<dbReference type="Pfam" id="PF00069">
    <property type="entry name" value="Pkinase"/>
    <property type="match status" value="2"/>
</dbReference>
<dbReference type="OrthoDB" id="5979581at2759"/>
<dbReference type="GO" id="GO:0005524">
    <property type="term" value="F:ATP binding"/>
    <property type="evidence" value="ECO:0007669"/>
    <property type="project" value="UniProtKB-UniRule"/>
</dbReference>
<evidence type="ECO:0000256" key="3">
    <source>
        <dbReference type="ARBA" id="ARBA00022741"/>
    </source>
</evidence>
<dbReference type="PANTHER" id="PTHR24056:SF246">
    <property type="entry name" value="ECDYSONE-INDUCED PROTEIN 63E, ISOFORM N"/>
    <property type="match status" value="1"/>
</dbReference>
<keyword evidence="9" id="KW-1185">Reference proteome</keyword>
<keyword evidence="3 6" id="KW-0547">Nucleotide-binding</keyword>
<dbReference type="PROSITE" id="PS00107">
    <property type="entry name" value="PROTEIN_KINASE_ATP"/>
    <property type="match status" value="1"/>
</dbReference>
<keyword evidence="1" id="KW-0723">Serine/threonine-protein kinase</keyword>
<proteinExistence type="predicted"/>
<reference evidence="8 9" key="1">
    <citation type="submission" date="2016-04" db="EMBL/GenBank/DDBJ databases">
        <title>The genome of Intoshia linei affirms orthonectids as highly simplified spiralians.</title>
        <authorList>
            <person name="Mikhailov K.V."/>
            <person name="Slusarev G.S."/>
            <person name="Nikitin M.A."/>
            <person name="Logacheva M.D."/>
            <person name="Penin A."/>
            <person name="Aleoshin V."/>
            <person name="Panchin Y.V."/>
        </authorList>
    </citation>
    <scope>NUCLEOTIDE SEQUENCE [LARGE SCALE GENOMIC DNA]</scope>
    <source>
        <strain evidence="8">Intl2013</strain>
        <tissue evidence="8">Whole animal</tissue>
    </source>
</reference>
<dbReference type="SMART" id="SM00220">
    <property type="entry name" value="S_TKc"/>
    <property type="match status" value="1"/>
</dbReference>
<name>A0A177B6Q1_9BILA</name>
<dbReference type="InterPro" id="IPR011009">
    <property type="entry name" value="Kinase-like_dom_sf"/>
</dbReference>
<dbReference type="EMBL" id="LWCA01000210">
    <property type="protein sequence ID" value="OAF69925.1"/>
    <property type="molecule type" value="Genomic_DNA"/>
</dbReference>
<comment type="caution">
    <text evidence="8">The sequence shown here is derived from an EMBL/GenBank/DDBJ whole genome shotgun (WGS) entry which is preliminary data.</text>
</comment>
<evidence type="ECO:0000313" key="8">
    <source>
        <dbReference type="EMBL" id="OAF69925.1"/>
    </source>
</evidence>
<evidence type="ECO:0000313" key="9">
    <source>
        <dbReference type="Proteomes" id="UP000078046"/>
    </source>
</evidence>
<dbReference type="InterPro" id="IPR050108">
    <property type="entry name" value="CDK"/>
</dbReference>
<keyword evidence="2" id="KW-0808">Transferase</keyword>
<dbReference type="PROSITE" id="PS50011">
    <property type="entry name" value="PROTEIN_KINASE_DOM"/>
    <property type="match status" value="1"/>
</dbReference>
<evidence type="ECO:0000256" key="6">
    <source>
        <dbReference type="PROSITE-ProRule" id="PRU10141"/>
    </source>
</evidence>
<gene>
    <name evidence="8" type="ORF">A3Q56_02284</name>
</gene>
<keyword evidence="5 6" id="KW-0067">ATP-binding</keyword>
<feature type="domain" description="Protein kinase" evidence="7">
    <location>
        <begin position="13"/>
        <end position="238"/>
    </location>
</feature>
<dbReference type="Proteomes" id="UP000078046">
    <property type="component" value="Unassembled WGS sequence"/>
</dbReference>
<dbReference type="GO" id="GO:0004693">
    <property type="term" value="F:cyclin-dependent protein serine/threonine kinase activity"/>
    <property type="evidence" value="ECO:0007669"/>
    <property type="project" value="TreeGrafter"/>
</dbReference>
<accession>A0A177B6Q1</accession>
<keyword evidence="4" id="KW-0418">Kinase</keyword>
<dbReference type="PANTHER" id="PTHR24056">
    <property type="entry name" value="CELL DIVISION PROTEIN KINASE"/>
    <property type="match status" value="1"/>
</dbReference>
<dbReference type="Gene3D" id="1.10.510.10">
    <property type="entry name" value="Transferase(Phosphotransferase) domain 1"/>
    <property type="match status" value="2"/>
</dbReference>
<dbReference type="SUPFAM" id="SSF56112">
    <property type="entry name" value="Protein kinase-like (PK-like)"/>
    <property type="match status" value="1"/>
</dbReference>
<dbReference type="GO" id="GO:0005634">
    <property type="term" value="C:nucleus"/>
    <property type="evidence" value="ECO:0007669"/>
    <property type="project" value="TreeGrafter"/>
</dbReference>
<feature type="binding site" evidence="6">
    <location>
        <position position="41"/>
    </location>
    <ligand>
        <name>ATP</name>
        <dbReference type="ChEBI" id="CHEBI:30616"/>
    </ligand>
</feature>
<dbReference type="GO" id="GO:0005737">
    <property type="term" value="C:cytoplasm"/>
    <property type="evidence" value="ECO:0007669"/>
    <property type="project" value="TreeGrafter"/>
</dbReference>
<dbReference type="InterPro" id="IPR017441">
    <property type="entry name" value="Protein_kinase_ATP_BS"/>
</dbReference>
<evidence type="ECO:0000256" key="2">
    <source>
        <dbReference type="ARBA" id="ARBA00022679"/>
    </source>
</evidence>
<protein>
    <recommendedName>
        <fullName evidence="7">Protein kinase domain-containing protein</fullName>
    </recommendedName>
</protein>
<evidence type="ECO:0000259" key="7">
    <source>
        <dbReference type="PROSITE" id="PS50011"/>
    </source>
</evidence>
<evidence type="ECO:0000256" key="4">
    <source>
        <dbReference type="ARBA" id="ARBA00022777"/>
    </source>
</evidence>
<dbReference type="AlphaFoldDB" id="A0A177B6Q1"/>
<sequence length="238" mass="27971">MENFTKIGILENKFKLIFIGSGAYGRVHKCTTPKKNILACKQISIWTKKKMRKIPSKIQSEIEILQKLNHENVIKFHSFYCANDDSILKVSILMEYCPHNFSDYIKKNFDLLTLKKRNNLYDCSIDFAKDVKINSWWYAPPEILLGAKQYTKNIDIWGLGLIIYEIFVGKLLFNGNSYRNQMDLKYVNYQYDSIMFTVKSFGSHECKDRYYEKLTPPIEIMLYKICQFEIVGKTAESL</sequence>
<evidence type="ECO:0000256" key="5">
    <source>
        <dbReference type="ARBA" id="ARBA00022840"/>
    </source>
</evidence>
<dbReference type="InterPro" id="IPR000719">
    <property type="entry name" value="Prot_kinase_dom"/>
</dbReference>
<organism evidence="8 9">
    <name type="scientific">Intoshia linei</name>
    <dbReference type="NCBI Taxonomy" id="1819745"/>
    <lineage>
        <taxon>Eukaryota</taxon>
        <taxon>Metazoa</taxon>
        <taxon>Spiralia</taxon>
        <taxon>Lophotrochozoa</taxon>
        <taxon>Mesozoa</taxon>
        <taxon>Orthonectida</taxon>
        <taxon>Rhopaluridae</taxon>
        <taxon>Intoshia</taxon>
    </lineage>
</organism>